<gene>
    <name evidence="4" type="ORF">PgNI_10068</name>
</gene>
<reference evidence="4" key="2">
    <citation type="submission" date="2019-10" db="EMBL/GenBank/DDBJ databases">
        <authorList>
            <consortium name="NCBI Genome Project"/>
        </authorList>
    </citation>
    <scope>NUCLEOTIDE SEQUENCE</scope>
    <source>
        <strain evidence="4">NI907</strain>
    </source>
</reference>
<accession>A0A6P8ARW6</accession>
<name>A0A6P8ARW6_PYRGI</name>
<protein>
    <submittedName>
        <fullName evidence="4">Uncharacterized protein</fullName>
    </submittedName>
</protein>
<feature type="region of interest" description="Disordered" evidence="1">
    <location>
        <begin position="426"/>
        <end position="462"/>
    </location>
</feature>
<dbReference type="RefSeq" id="XP_030977656.1">
    <property type="nucleotide sequence ID" value="XM_031130044.1"/>
</dbReference>
<proteinExistence type="predicted"/>
<reference evidence="4" key="3">
    <citation type="submission" date="2025-08" db="UniProtKB">
        <authorList>
            <consortium name="RefSeq"/>
        </authorList>
    </citation>
    <scope>IDENTIFICATION</scope>
    <source>
        <strain evidence="4">NI907</strain>
    </source>
</reference>
<keyword evidence="3" id="KW-1185">Reference proteome</keyword>
<keyword evidence="2" id="KW-0732">Signal</keyword>
<feature type="chain" id="PRO_5027613680" evidence="2">
    <location>
        <begin position="24"/>
        <end position="462"/>
    </location>
</feature>
<feature type="compositionally biased region" description="Low complexity" evidence="1">
    <location>
        <begin position="436"/>
        <end position="452"/>
    </location>
</feature>
<reference evidence="4" key="1">
    <citation type="journal article" date="2019" name="Mol. Biol. Evol.">
        <title>Blast fungal genomes show frequent chromosomal changes, gene gains and losses, and effector gene turnover.</title>
        <authorList>
            <person name="Gomez Luciano L.B."/>
            <person name="Jason Tsai I."/>
            <person name="Chuma I."/>
            <person name="Tosa Y."/>
            <person name="Chen Y.H."/>
            <person name="Li J.Y."/>
            <person name="Li M.Y."/>
            <person name="Jade Lu M.Y."/>
            <person name="Nakayashiki H."/>
            <person name="Li W.H."/>
        </authorList>
    </citation>
    <scope>NUCLEOTIDE SEQUENCE</scope>
    <source>
        <strain evidence="4">NI907</strain>
    </source>
</reference>
<feature type="compositionally biased region" description="Gly residues" evidence="1">
    <location>
        <begin position="453"/>
        <end position="462"/>
    </location>
</feature>
<dbReference type="Proteomes" id="UP000515153">
    <property type="component" value="Unplaced"/>
</dbReference>
<sequence>MDKSNVLLAMAMIGCVFPTAVLSRPLEPSTREFSTSRILPRGTKKIPSVCNNKLGMPNLNFPSTTDLLRLHPDTVTYGYMANEVILRPLNVQEREDLRDADQNAIASEHVEEVEELTGPAGFMNDLPKLFPGTNIAGTGKDICSYLAMFWTNEIAQLIVNSFPNNQQHTKELVLLTKPVNTQKMVIMNPENANALATSRGENAAKTTDKFPDTIIPLVASFDYILKFVRDILLVQNDRIGTNLQAADMKIASMPMPGRAKTSERREVLNLRKEWLQWHAKKLTAAGDKGLQSIQAWATAFKVTPTITGSTITNAVEKGGLPQGVSPDMQQLNTGQKRPNIASAASNEAMQPLQKNAKITPGSVAQNRMELLGAYLMEKEKGYDWITRTKNKWALMVKQAQMGQVGRLANTGVGAVMAVSHAQTLATKEAQAGGSGRPSSAGSAGSAGAAGRRGSTGSGGPQQ</sequence>
<evidence type="ECO:0000313" key="3">
    <source>
        <dbReference type="Proteomes" id="UP000515153"/>
    </source>
</evidence>
<dbReference type="AlphaFoldDB" id="A0A6P8ARW6"/>
<dbReference type="PROSITE" id="PS51257">
    <property type="entry name" value="PROKAR_LIPOPROTEIN"/>
    <property type="match status" value="1"/>
</dbReference>
<evidence type="ECO:0000313" key="4">
    <source>
        <dbReference type="RefSeq" id="XP_030977656.1"/>
    </source>
</evidence>
<evidence type="ECO:0000256" key="2">
    <source>
        <dbReference type="SAM" id="SignalP"/>
    </source>
</evidence>
<evidence type="ECO:0000256" key="1">
    <source>
        <dbReference type="SAM" id="MobiDB-lite"/>
    </source>
</evidence>
<feature type="signal peptide" evidence="2">
    <location>
        <begin position="1"/>
        <end position="23"/>
    </location>
</feature>
<dbReference type="KEGG" id="pgri:PgNI_10068"/>
<organism evidence="3 4">
    <name type="scientific">Pyricularia grisea</name>
    <name type="common">Crabgrass-specific blast fungus</name>
    <name type="synonym">Magnaporthe grisea</name>
    <dbReference type="NCBI Taxonomy" id="148305"/>
    <lineage>
        <taxon>Eukaryota</taxon>
        <taxon>Fungi</taxon>
        <taxon>Dikarya</taxon>
        <taxon>Ascomycota</taxon>
        <taxon>Pezizomycotina</taxon>
        <taxon>Sordariomycetes</taxon>
        <taxon>Sordariomycetidae</taxon>
        <taxon>Magnaporthales</taxon>
        <taxon>Pyriculariaceae</taxon>
        <taxon>Pyricularia</taxon>
    </lineage>
</organism>
<dbReference type="GeneID" id="41964952"/>